<dbReference type="Proteomes" id="UP000176998">
    <property type="component" value="Unassembled WGS sequence"/>
</dbReference>
<name>A0A1G4BSS2_9PEZI</name>
<protein>
    <submittedName>
        <fullName evidence="1">Aristolochene synthase</fullName>
    </submittedName>
</protein>
<dbReference type="OrthoDB" id="4824565at2759"/>
<dbReference type="Gene3D" id="1.10.600.10">
    <property type="entry name" value="Farnesyl Diphosphate Synthase"/>
    <property type="match status" value="1"/>
</dbReference>
<sequence>MLKKDEHLAVRVLKPIFVLMRAQTEKIRTEITELVQYLHLLSALMCFAMGLHLTDEEVADMKEVEMNYAKHVSIINEIYIWEKGLKQSQVSLEEGSTSVGESRCSRTARDLTSRRLKYASEFLPGSGN</sequence>
<proteinExistence type="predicted"/>
<dbReference type="RefSeq" id="XP_022481619.1">
    <property type="nucleotide sequence ID" value="XM_022611994.1"/>
</dbReference>
<accession>A0A1G4BSS2</accession>
<dbReference type="GeneID" id="34553504"/>
<evidence type="ECO:0000313" key="2">
    <source>
        <dbReference type="Proteomes" id="UP000176998"/>
    </source>
</evidence>
<dbReference type="EMBL" id="MJBS01000002">
    <property type="protein sequence ID" value="OHF04484.1"/>
    <property type="molecule type" value="Genomic_DNA"/>
</dbReference>
<dbReference type="AlphaFoldDB" id="A0A1G4BSS2"/>
<dbReference type="InterPro" id="IPR008949">
    <property type="entry name" value="Isoprenoid_synthase_dom_sf"/>
</dbReference>
<dbReference type="SUPFAM" id="SSF48576">
    <property type="entry name" value="Terpenoid synthases"/>
    <property type="match status" value="1"/>
</dbReference>
<dbReference type="STRING" id="1209926.A0A1G4BSS2"/>
<gene>
    <name evidence="1" type="ORF">CORC01_00336</name>
</gene>
<reference evidence="1 2" key="1">
    <citation type="submission" date="2016-09" db="EMBL/GenBank/DDBJ databases">
        <authorList>
            <person name="Capua I."/>
            <person name="De Benedictis P."/>
            <person name="Joannis T."/>
            <person name="Lombin L.H."/>
            <person name="Cattoli G."/>
        </authorList>
    </citation>
    <scope>NUCLEOTIDE SEQUENCE [LARGE SCALE GENOMIC DNA]</scope>
    <source>
        <strain evidence="1 2">IMI 309357</strain>
    </source>
</reference>
<keyword evidence="2" id="KW-1185">Reference proteome</keyword>
<organism evidence="1 2">
    <name type="scientific">Colletotrichum orchidophilum</name>
    <dbReference type="NCBI Taxonomy" id="1209926"/>
    <lineage>
        <taxon>Eukaryota</taxon>
        <taxon>Fungi</taxon>
        <taxon>Dikarya</taxon>
        <taxon>Ascomycota</taxon>
        <taxon>Pezizomycotina</taxon>
        <taxon>Sordariomycetes</taxon>
        <taxon>Hypocreomycetidae</taxon>
        <taxon>Glomerellales</taxon>
        <taxon>Glomerellaceae</taxon>
        <taxon>Colletotrichum</taxon>
    </lineage>
</organism>
<comment type="caution">
    <text evidence="1">The sequence shown here is derived from an EMBL/GenBank/DDBJ whole genome shotgun (WGS) entry which is preliminary data.</text>
</comment>
<evidence type="ECO:0000313" key="1">
    <source>
        <dbReference type="EMBL" id="OHF04484.1"/>
    </source>
</evidence>